<protein>
    <submittedName>
        <fullName evidence="1">Uncharacterized protein</fullName>
    </submittedName>
</protein>
<proteinExistence type="predicted"/>
<name>A0A806KJ19_9BACT</name>
<accession>A0A806KJ19</accession>
<evidence type="ECO:0000313" key="1">
    <source>
        <dbReference type="EMBL" id="AGS52880.1"/>
    </source>
</evidence>
<dbReference type="EMBL" id="JQ844215">
    <property type="protein sequence ID" value="AGS52880.1"/>
    <property type="molecule type" value="Genomic_DNA"/>
</dbReference>
<dbReference type="AlphaFoldDB" id="A0A806KJ19"/>
<sequence>MFIDKSSKNKKTELLNYFRSRAEELLSEIKLTYGNTQFKEQASAINKSLIETKDNLISALLQKAEIEKWSNKEKLECILIITYTNYIVMLETRNDVWPYEYMTFSRRLEK</sequence>
<reference evidence="1" key="1">
    <citation type="submission" date="2012-03" db="EMBL/GenBank/DDBJ databases">
        <title>Functional metagenomics reveals considerable lignocellulase gene clusters in the gut microbiome of a wood-feeding higher termite.</title>
        <authorList>
            <person name="Liu N."/>
        </authorList>
    </citation>
    <scope>NUCLEOTIDE SEQUENCE</scope>
</reference>
<organism evidence="1">
    <name type="scientific">uncultured bacterium contig00016</name>
    <dbReference type="NCBI Taxonomy" id="1181507"/>
    <lineage>
        <taxon>Bacteria</taxon>
        <taxon>environmental samples</taxon>
    </lineage>
</organism>